<name>A0A9K3J3V2_HELAN</name>
<reference evidence="1" key="2">
    <citation type="submission" date="2020-06" db="EMBL/GenBank/DDBJ databases">
        <title>Helianthus annuus Genome sequencing and assembly Release 2.</title>
        <authorList>
            <person name="Gouzy J."/>
            <person name="Langlade N."/>
            <person name="Munos S."/>
        </authorList>
    </citation>
    <scope>NUCLEOTIDE SEQUENCE</scope>
    <source>
        <tissue evidence="1">Leaves</tissue>
    </source>
</reference>
<keyword evidence="2" id="KW-1185">Reference proteome</keyword>
<dbReference type="AlphaFoldDB" id="A0A9K3J3V2"/>
<accession>A0A9K3J3V2</accession>
<sequence>MIRIGTHWKNRSEMLLQNPARRKVARGRCLFSLIDPDYFEFHVYLLFEF</sequence>
<dbReference type="Gramene" id="mRNA:HanXRQr2_Chr04g0144431">
    <property type="protein sequence ID" value="CDS:HanXRQr2_Chr04g0144431.1"/>
    <property type="gene ID" value="HanXRQr2_Chr04g0144431"/>
</dbReference>
<gene>
    <name evidence="1" type="ORF">HanXRQr2_Chr04g0144431</name>
</gene>
<organism evidence="1 2">
    <name type="scientific">Helianthus annuus</name>
    <name type="common">Common sunflower</name>
    <dbReference type="NCBI Taxonomy" id="4232"/>
    <lineage>
        <taxon>Eukaryota</taxon>
        <taxon>Viridiplantae</taxon>
        <taxon>Streptophyta</taxon>
        <taxon>Embryophyta</taxon>
        <taxon>Tracheophyta</taxon>
        <taxon>Spermatophyta</taxon>
        <taxon>Magnoliopsida</taxon>
        <taxon>eudicotyledons</taxon>
        <taxon>Gunneridae</taxon>
        <taxon>Pentapetalae</taxon>
        <taxon>asterids</taxon>
        <taxon>campanulids</taxon>
        <taxon>Asterales</taxon>
        <taxon>Asteraceae</taxon>
        <taxon>Asteroideae</taxon>
        <taxon>Heliantheae alliance</taxon>
        <taxon>Heliantheae</taxon>
        <taxon>Helianthus</taxon>
    </lineage>
</organism>
<protein>
    <submittedName>
        <fullName evidence="1">Uncharacterized protein</fullName>
    </submittedName>
</protein>
<dbReference type="Proteomes" id="UP000215914">
    <property type="component" value="Unassembled WGS sequence"/>
</dbReference>
<proteinExistence type="predicted"/>
<dbReference type="EMBL" id="MNCJ02000319">
    <property type="protein sequence ID" value="KAF5808359.1"/>
    <property type="molecule type" value="Genomic_DNA"/>
</dbReference>
<comment type="caution">
    <text evidence="1">The sequence shown here is derived from an EMBL/GenBank/DDBJ whole genome shotgun (WGS) entry which is preliminary data.</text>
</comment>
<evidence type="ECO:0000313" key="1">
    <source>
        <dbReference type="EMBL" id="KAF5808359.1"/>
    </source>
</evidence>
<evidence type="ECO:0000313" key="2">
    <source>
        <dbReference type="Proteomes" id="UP000215914"/>
    </source>
</evidence>
<reference evidence="1" key="1">
    <citation type="journal article" date="2017" name="Nature">
        <title>The sunflower genome provides insights into oil metabolism, flowering and Asterid evolution.</title>
        <authorList>
            <person name="Badouin H."/>
            <person name="Gouzy J."/>
            <person name="Grassa C.J."/>
            <person name="Murat F."/>
            <person name="Staton S.E."/>
            <person name="Cottret L."/>
            <person name="Lelandais-Briere C."/>
            <person name="Owens G.L."/>
            <person name="Carrere S."/>
            <person name="Mayjonade B."/>
            <person name="Legrand L."/>
            <person name="Gill N."/>
            <person name="Kane N.C."/>
            <person name="Bowers J.E."/>
            <person name="Hubner S."/>
            <person name="Bellec A."/>
            <person name="Berard A."/>
            <person name="Berges H."/>
            <person name="Blanchet N."/>
            <person name="Boniface M.C."/>
            <person name="Brunel D."/>
            <person name="Catrice O."/>
            <person name="Chaidir N."/>
            <person name="Claudel C."/>
            <person name="Donnadieu C."/>
            <person name="Faraut T."/>
            <person name="Fievet G."/>
            <person name="Helmstetter N."/>
            <person name="King M."/>
            <person name="Knapp S.J."/>
            <person name="Lai Z."/>
            <person name="Le Paslier M.C."/>
            <person name="Lippi Y."/>
            <person name="Lorenzon L."/>
            <person name="Mandel J.R."/>
            <person name="Marage G."/>
            <person name="Marchand G."/>
            <person name="Marquand E."/>
            <person name="Bret-Mestries E."/>
            <person name="Morien E."/>
            <person name="Nambeesan S."/>
            <person name="Nguyen T."/>
            <person name="Pegot-Espagnet P."/>
            <person name="Pouilly N."/>
            <person name="Raftis F."/>
            <person name="Sallet E."/>
            <person name="Schiex T."/>
            <person name="Thomas J."/>
            <person name="Vandecasteele C."/>
            <person name="Vares D."/>
            <person name="Vear F."/>
            <person name="Vautrin S."/>
            <person name="Crespi M."/>
            <person name="Mangin B."/>
            <person name="Burke J.M."/>
            <person name="Salse J."/>
            <person name="Munos S."/>
            <person name="Vincourt P."/>
            <person name="Rieseberg L.H."/>
            <person name="Langlade N.B."/>
        </authorList>
    </citation>
    <scope>NUCLEOTIDE SEQUENCE</scope>
    <source>
        <tissue evidence="1">Leaves</tissue>
    </source>
</reference>